<gene>
    <name evidence="1" type="ORF">SAMN04488483_2666</name>
</gene>
<comment type="caution">
    <text evidence="1">The sequence shown here is derived from an EMBL/GenBank/DDBJ whole genome shotgun (WGS) entry which is preliminary data.</text>
</comment>
<dbReference type="EMBL" id="FXUY01000001">
    <property type="protein sequence ID" value="SMQ25963.1"/>
    <property type="molecule type" value="Genomic_DNA"/>
</dbReference>
<protein>
    <submittedName>
        <fullName evidence="1">Uncharacterized protein</fullName>
    </submittedName>
</protein>
<name>A0ACD2U664_9PSED</name>
<organism evidence="1 2">
    <name type="scientific">Pseudomonas helmanticensis</name>
    <dbReference type="NCBI Taxonomy" id="1471381"/>
    <lineage>
        <taxon>Bacteria</taxon>
        <taxon>Pseudomonadati</taxon>
        <taxon>Pseudomonadota</taxon>
        <taxon>Gammaproteobacteria</taxon>
        <taxon>Pseudomonadales</taxon>
        <taxon>Pseudomonadaceae</taxon>
        <taxon>Pseudomonas</taxon>
    </lineage>
</organism>
<sequence length="41" mass="4229">MDALRPHGTQSVPGGIPTQSVGTIVGASLLAKAATRFRIRP</sequence>
<evidence type="ECO:0000313" key="1">
    <source>
        <dbReference type="EMBL" id="SMQ25963.1"/>
    </source>
</evidence>
<reference evidence="1" key="1">
    <citation type="submission" date="2017-05" db="EMBL/GenBank/DDBJ databases">
        <authorList>
            <person name="Varghese N."/>
            <person name="Submissions S."/>
        </authorList>
    </citation>
    <scope>NUCLEOTIDE SEQUENCE</scope>
    <source>
        <strain evidence="1">LMG 28168</strain>
    </source>
</reference>
<dbReference type="Proteomes" id="UP001158048">
    <property type="component" value="Unassembled WGS sequence"/>
</dbReference>
<proteinExistence type="predicted"/>
<accession>A0ACD2U664</accession>
<evidence type="ECO:0000313" key="2">
    <source>
        <dbReference type="Proteomes" id="UP001158048"/>
    </source>
</evidence>
<keyword evidence="2" id="KW-1185">Reference proteome</keyword>